<name>A0A174LTF9_BACT4</name>
<gene>
    <name evidence="1" type="ORF">ERS852511_01572</name>
</gene>
<evidence type="ECO:0000313" key="1">
    <source>
        <dbReference type="EMBL" id="CUP25268.1"/>
    </source>
</evidence>
<protein>
    <submittedName>
        <fullName evidence="1">Uncharacterized protein</fullName>
    </submittedName>
</protein>
<organism evidence="1 2">
    <name type="scientific">Bacteroides thetaiotaomicron</name>
    <dbReference type="NCBI Taxonomy" id="818"/>
    <lineage>
        <taxon>Bacteria</taxon>
        <taxon>Pseudomonadati</taxon>
        <taxon>Bacteroidota</taxon>
        <taxon>Bacteroidia</taxon>
        <taxon>Bacteroidales</taxon>
        <taxon>Bacteroidaceae</taxon>
        <taxon>Bacteroides</taxon>
    </lineage>
</organism>
<sequence length="78" mass="9421">MIRHYMLNWQIVVSDNLFNVWSWRSADYCTWNMMFSYNLKNFSHSVIHDRFRNTPISFLPISIMTQGFQIGSVNQREV</sequence>
<proteinExistence type="predicted"/>
<reference evidence="1 2" key="1">
    <citation type="submission" date="2015-09" db="EMBL/GenBank/DDBJ databases">
        <authorList>
            <consortium name="Pathogen Informatics"/>
        </authorList>
    </citation>
    <scope>NUCLEOTIDE SEQUENCE [LARGE SCALE GENOMIC DNA]</scope>
    <source>
        <strain evidence="1 2">2789STDY5834899</strain>
    </source>
</reference>
<dbReference type="AlphaFoldDB" id="A0A174LTF9"/>
<evidence type="ECO:0000313" key="2">
    <source>
        <dbReference type="Proteomes" id="UP000095576"/>
    </source>
</evidence>
<accession>A0A174LTF9</accession>
<dbReference type="Proteomes" id="UP000095576">
    <property type="component" value="Unassembled WGS sequence"/>
</dbReference>
<dbReference type="EMBL" id="CZAP01000004">
    <property type="protein sequence ID" value="CUP25268.1"/>
    <property type="molecule type" value="Genomic_DNA"/>
</dbReference>